<name>X0WKU9_9ZZZZ</name>
<gene>
    <name evidence="2" type="ORF">S01H1_58975</name>
</gene>
<evidence type="ECO:0000256" key="1">
    <source>
        <dbReference type="SAM" id="Phobius"/>
    </source>
</evidence>
<evidence type="ECO:0000313" key="2">
    <source>
        <dbReference type="EMBL" id="GAG23857.1"/>
    </source>
</evidence>
<feature type="non-terminal residue" evidence="2">
    <location>
        <position position="1"/>
    </location>
</feature>
<dbReference type="AlphaFoldDB" id="X0WKU9"/>
<feature type="transmembrane region" description="Helical" evidence="1">
    <location>
        <begin position="40"/>
        <end position="60"/>
    </location>
</feature>
<comment type="caution">
    <text evidence="2">The sequence shown here is derived from an EMBL/GenBank/DDBJ whole genome shotgun (WGS) entry which is preliminary data.</text>
</comment>
<keyword evidence="1" id="KW-0472">Membrane</keyword>
<organism evidence="2">
    <name type="scientific">marine sediment metagenome</name>
    <dbReference type="NCBI Taxonomy" id="412755"/>
    <lineage>
        <taxon>unclassified sequences</taxon>
        <taxon>metagenomes</taxon>
        <taxon>ecological metagenomes</taxon>
    </lineage>
</organism>
<keyword evidence="1" id="KW-0812">Transmembrane</keyword>
<keyword evidence="1" id="KW-1133">Transmembrane helix</keyword>
<reference evidence="2" key="1">
    <citation type="journal article" date="2014" name="Front. Microbiol.">
        <title>High frequency of phylogenetically diverse reductive dehalogenase-homologous genes in deep subseafloor sedimentary metagenomes.</title>
        <authorList>
            <person name="Kawai M."/>
            <person name="Futagami T."/>
            <person name="Toyoda A."/>
            <person name="Takaki Y."/>
            <person name="Nishi S."/>
            <person name="Hori S."/>
            <person name="Arai W."/>
            <person name="Tsubouchi T."/>
            <person name="Morono Y."/>
            <person name="Uchiyama I."/>
            <person name="Ito T."/>
            <person name="Fujiyama A."/>
            <person name="Inagaki F."/>
            <person name="Takami H."/>
        </authorList>
    </citation>
    <scope>NUCLEOTIDE SEQUENCE</scope>
    <source>
        <strain evidence="2">Expedition CK06-06</strain>
    </source>
</reference>
<protein>
    <submittedName>
        <fullName evidence="2">Uncharacterized protein</fullName>
    </submittedName>
</protein>
<sequence>SRLLPHPLASLAEIDAIEVHVAKAARVTMEISGAAFCVRWIYLLAISPTFFALSIAIKTFRRNIL</sequence>
<proteinExistence type="predicted"/>
<accession>X0WKU9</accession>
<dbReference type="EMBL" id="BARS01038547">
    <property type="protein sequence ID" value="GAG23857.1"/>
    <property type="molecule type" value="Genomic_DNA"/>
</dbReference>